<dbReference type="Gene3D" id="2.40.160.10">
    <property type="entry name" value="Porin"/>
    <property type="match status" value="1"/>
</dbReference>
<dbReference type="PANTHER" id="PTHR34596:SF2">
    <property type="entry name" value="CHITOPORIN"/>
    <property type="match status" value="1"/>
</dbReference>
<feature type="non-terminal residue" evidence="3">
    <location>
        <position position="1"/>
    </location>
</feature>
<keyword evidence="4" id="KW-1185">Reference proteome</keyword>
<dbReference type="InterPro" id="IPR005318">
    <property type="entry name" value="OM_porin_bac"/>
</dbReference>
<proteinExistence type="predicted"/>
<comment type="caution">
    <text evidence="3">The sequence shown here is derived from an EMBL/GenBank/DDBJ whole genome shotgun (WGS) entry which is preliminary data.</text>
</comment>
<evidence type="ECO:0000313" key="4">
    <source>
        <dbReference type="Proteomes" id="UP001447188"/>
    </source>
</evidence>
<reference evidence="3 4" key="1">
    <citation type="submission" date="2024-02" db="EMBL/GenBank/DDBJ databases">
        <title>Discinaceae phylogenomics.</title>
        <authorList>
            <person name="Dirks A.C."/>
            <person name="James T.Y."/>
        </authorList>
    </citation>
    <scope>NUCLEOTIDE SEQUENCE [LARGE SCALE GENOMIC DNA]</scope>
    <source>
        <strain evidence="3 4">ACD0624</strain>
    </source>
</reference>
<evidence type="ECO:0000256" key="2">
    <source>
        <dbReference type="ARBA" id="ARBA00022729"/>
    </source>
</evidence>
<dbReference type="InterPro" id="IPR023614">
    <property type="entry name" value="Porin_dom_sf"/>
</dbReference>
<evidence type="ECO:0008006" key="5">
    <source>
        <dbReference type="Google" id="ProtNLM"/>
    </source>
</evidence>
<name>A0ABR3G378_9PEZI</name>
<dbReference type="Pfam" id="PF03573">
    <property type="entry name" value="OprD"/>
    <property type="match status" value="1"/>
</dbReference>
<dbReference type="Proteomes" id="UP001447188">
    <property type="component" value="Unassembled WGS sequence"/>
</dbReference>
<protein>
    <recommendedName>
        <fullName evidence="5">Outer membrane porin, OprD family</fullName>
    </recommendedName>
</protein>
<keyword evidence="2" id="KW-0732">Signal</keyword>
<keyword evidence="1" id="KW-0813">Transport</keyword>
<dbReference type="EMBL" id="JBBBZM010000902">
    <property type="protein sequence ID" value="KAL0630256.1"/>
    <property type="molecule type" value="Genomic_DNA"/>
</dbReference>
<accession>A0ABR3G378</accession>
<dbReference type="PANTHER" id="PTHR34596">
    <property type="entry name" value="CHITOPORIN"/>
    <property type="match status" value="1"/>
</dbReference>
<organism evidence="3 4">
    <name type="scientific">Discina gigas</name>
    <dbReference type="NCBI Taxonomy" id="1032678"/>
    <lineage>
        <taxon>Eukaryota</taxon>
        <taxon>Fungi</taxon>
        <taxon>Dikarya</taxon>
        <taxon>Ascomycota</taxon>
        <taxon>Pezizomycotina</taxon>
        <taxon>Pezizomycetes</taxon>
        <taxon>Pezizales</taxon>
        <taxon>Discinaceae</taxon>
        <taxon>Discina</taxon>
    </lineage>
</organism>
<sequence>VYGYGKDDRERETNVELKYTKQLGPAKVLLRARQAWHRGDAERAKVDRSEVRLIVDYPIKFL</sequence>
<gene>
    <name evidence="3" type="ORF">Q9L58_010897</name>
</gene>
<evidence type="ECO:0000313" key="3">
    <source>
        <dbReference type="EMBL" id="KAL0630256.1"/>
    </source>
</evidence>
<evidence type="ECO:0000256" key="1">
    <source>
        <dbReference type="ARBA" id="ARBA00022448"/>
    </source>
</evidence>